<dbReference type="RefSeq" id="WP_181886000.1">
    <property type="nucleotide sequence ID" value="NZ_CP059472.1"/>
</dbReference>
<protein>
    <submittedName>
        <fullName evidence="4">DUF4838 domain-containing protein</fullName>
    </submittedName>
</protein>
<keyword evidence="2" id="KW-0732">Signal</keyword>
<evidence type="ECO:0000256" key="2">
    <source>
        <dbReference type="SAM" id="SignalP"/>
    </source>
</evidence>
<evidence type="ECO:0000313" key="4">
    <source>
        <dbReference type="EMBL" id="QMS98714.1"/>
    </source>
</evidence>
<reference evidence="6" key="2">
    <citation type="submission" date="2020-07" db="EMBL/GenBank/DDBJ databases">
        <title>Flavobacterium sp. xlx-214.</title>
        <authorList>
            <person name="Yang C."/>
        </authorList>
    </citation>
    <scope>NUCLEOTIDE SEQUENCE [LARGE SCALE GENOMIC DNA]</scope>
    <source>
        <strain evidence="6">CX-624</strain>
    </source>
</reference>
<reference evidence="4 5" key="1">
    <citation type="submission" date="2020-07" db="EMBL/GenBank/DDBJ databases">
        <title>Chryseobacterium sp.cx-624.</title>
        <authorList>
            <person name="Yang C."/>
        </authorList>
    </citation>
    <scope>NUCLEOTIDE SEQUENCE [LARGE SCALE GENOMIC DNA]</scope>
    <source>
        <strain evidence="4">Cx-624</strain>
        <strain evidence="5">cx-624</strain>
    </source>
</reference>
<evidence type="ECO:0000313" key="3">
    <source>
        <dbReference type="EMBL" id="MBA5245887.1"/>
    </source>
</evidence>
<evidence type="ECO:0000256" key="1">
    <source>
        <dbReference type="ARBA" id="ARBA00022801"/>
    </source>
</evidence>
<dbReference type="GO" id="GO:0016787">
    <property type="term" value="F:hydrolase activity"/>
    <property type="evidence" value="ECO:0007669"/>
    <property type="project" value="UniProtKB-KW"/>
</dbReference>
<feature type="chain" id="PRO_5044656211" evidence="2">
    <location>
        <begin position="19"/>
        <end position="738"/>
    </location>
</feature>
<dbReference type="GO" id="GO:0005975">
    <property type="term" value="P:carbohydrate metabolic process"/>
    <property type="evidence" value="ECO:0007669"/>
    <property type="project" value="UniProtKB-ARBA"/>
</dbReference>
<sequence>MKIFYVLIFLFLMPGDSAAQKSSLDVVKGGKSDYVLLVPSEATENEKKAAEILQHYFRKVTGAALPASKDAGDRPAISIGRTAYVPQALSSDSFTVSDKGKHIILAGDGHRSILFAVYHFIENYLNCRKWAPNEPAECPQTRNLRISLPLAVSQSASFPYREVYSTAETDQEYMDWYKLQSLDDYWGLWGHSFSVLVPAENFRSNPEYFAISKGKRTSQQLCLSNPKVLELTLQKLEVLFADDPNKKFWSVSPNDNGSHCECDRCSAVNSIEGGPQGSLIRFVNKIAVRYPERTFTTLAYGATVKPPLQTKPENNVIILLSSIEIFRNSPVATEKSAAGFRNNLEGWLAKTPNVFVWDYHTQFTNYLAPFPDVLNSGGNLDYYSKRKVQGVFAQLGGRNYVDQGELKTYILARKLWNAQLNEERLTDEFLSGYYGKAAPFVKDYLLHLKSNLDQSGRNLDIYGNPVSEHNSYLAPEKLKEYYLILKDAGRAAGTEIIRKRLRKLSLSLDYTVLQQAKLFGKEAHGIYTERKPGEWVVRESLKKKIRMFGKNLKAYGIRELSENGQTPEWYVKEWAETVNKELPSTIATGAVVRFEKPWISDYPAKGAATLTDGMYGMRDFSLNWLLFDGGNTITIDLLKETTVSTISSTFLEDQRHWIIMPKTVRVAVSADGSLYKEFPAFNFAASESPGASIHPVNITVDQKIRYIRVSFDTLEHLPDWMSHPTKKPLVGIDEIWVN</sequence>
<keyword evidence="6" id="KW-1185">Reference proteome</keyword>
<dbReference type="Proteomes" id="UP000539710">
    <property type="component" value="Unassembled WGS sequence"/>
</dbReference>
<dbReference type="Pfam" id="PF16126">
    <property type="entry name" value="DUF4838"/>
    <property type="match status" value="1"/>
</dbReference>
<dbReference type="InterPro" id="IPR032287">
    <property type="entry name" value="DUF4838"/>
</dbReference>
<feature type="signal peptide" evidence="2">
    <location>
        <begin position="1"/>
        <end position="18"/>
    </location>
</feature>
<dbReference type="PANTHER" id="PTHR47406">
    <property type="entry name" value="COAGULATION FACTOR 5/8 TYPE, C-TERMINAL"/>
    <property type="match status" value="1"/>
</dbReference>
<dbReference type="SUPFAM" id="SSF49785">
    <property type="entry name" value="Galactose-binding domain-like"/>
    <property type="match status" value="1"/>
</dbReference>
<dbReference type="SUPFAM" id="SSF55545">
    <property type="entry name" value="beta-N-acetylhexosaminidase-like domain"/>
    <property type="match status" value="1"/>
</dbReference>
<organism evidence="4 5">
    <name type="scientific">Marnyiella aurantia</name>
    <dbReference type="NCBI Taxonomy" id="2758037"/>
    <lineage>
        <taxon>Bacteria</taxon>
        <taxon>Pseudomonadati</taxon>
        <taxon>Bacteroidota</taxon>
        <taxon>Flavobacteriia</taxon>
        <taxon>Flavobacteriales</taxon>
        <taxon>Weeksellaceae</taxon>
        <taxon>Marnyiella</taxon>
    </lineage>
</organism>
<proteinExistence type="predicted"/>
<dbReference type="Proteomes" id="UP000515349">
    <property type="component" value="Chromosome"/>
</dbReference>
<dbReference type="AlphaFoldDB" id="A0A7D7LQT6"/>
<dbReference type="InterPro" id="IPR008979">
    <property type="entry name" value="Galactose-bd-like_sf"/>
</dbReference>
<dbReference type="InterPro" id="IPR029018">
    <property type="entry name" value="Hex-like_dom2"/>
</dbReference>
<gene>
    <name evidence="4" type="ORF">H1R16_01500</name>
    <name evidence="3" type="ORF">H2507_01770</name>
</gene>
<dbReference type="PANTHER" id="PTHR47406:SF2">
    <property type="entry name" value="ALPHA GLUCURONIDASE N-TERMINAL DOMAIN-CONTAINING PROTEIN"/>
    <property type="match status" value="1"/>
</dbReference>
<dbReference type="KEGG" id="cbau:H1R16_01500"/>
<name>A0A7D7LQT6_9FLAO</name>
<reference evidence="3" key="3">
    <citation type="submission" date="2020-07" db="EMBL/GenBank/DDBJ databases">
        <authorList>
            <person name="Yang C."/>
        </authorList>
    </citation>
    <scope>NUCLEOTIDE SEQUENCE</scope>
    <source>
        <strain evidence="3">Cx-624</strain>
    </source>
</reference>
<keyword evidence="1" id="KW-0378">Hydrolase</keyword>
<evidence type="ECO:0000313" key="5">
    <source>
        <dbReference type="Proteomes" id="UP000515349"/>
    </source>
</evidence>
<dbReference type="EMBL" id="CP059472">
    <property type="protein sequence ID" value="QMS98714.1"/>
    <property type="molecule type" value="Genomic_DNA"/>
</dbReference>
<accession>A0A7D7LQT6</accession>
<dbReference type="EMBL" id="JACEUX010000001">
    <property type="protein sequence ID" value="MBA5245887.1"/>
    <property type="molecule type" value="Genomic_DNA"/>
</dbReference>
<dbReference type="Gene3D" id="2.60.120.260">
    <property type="entry name" value="Galactose-binding domain-like"/>
    <property type="match status" value="1"/>
</dbReference>
<dbReference type="Gene3D" id="3.30.379.10">
    <property type="entry name" value="Chitobiase/beta-hexosaminidase domain 2-like"/>
    <property type="match status" value="1"/>
</dbReference>
<evidence type="ECO:0000313" key="6">
    <source>
        <dbReference type="Proteomes" id="UP000539710"/>
    </source>
</evidence>